<protein>
    <submittedName>
        <fullName evidence="2">Uncharacterized protein</fullName>
    </submittedName>
</protein>
<gene>
    <name evidence="2" type="ORF">BN1723_018576</name>
</gene>
<evidence type="ECO:0000256" key="1">
    <source>
        <dbReference type="SAM" id="MobiDB-lite"/>
    </source>
</evidence>
<dbReference type="AlphaFoldDB" id="A0A0G4MLK6"/>
<proteinExistence type="predicted"/>
<name>A0A0G4MLK6_VERLO</name>
<feature type="region of interest" description="Disordered" evidence="1">
    <location>
        <begin position="22"/>
        <end position="47"/>
    </location>
</feature>
<dbReference type="EMBL" id="CVQI01027646">
    <property type="protein sequence ID" value="CRK35198.1"/>
    <property type="molecule type" value="Genomic_DNA"/>
</dbReference>
<evidence type="ECO:0000313" key="3">
    <source>
        <dbReference type="Proteomes" id="UP000045706"/>
    </source>
</evidence>
<feature type="compositionally biased region" description="Basic residues" evidence="1">
    <location>
        <begin position="22"/>
        <end position="35"/>
    </location>
</feature>
<evidence type="ECO:0000313" key="2">
    <source>
        <dbReference type="EMBL" id="CRK35198.1"/>
    </source>
</evidence>
<reference evidence="3" key="1">
    <citation type="submission" date="2015-05" db="EMBL/GenBank/DDBJ databases">
        <authorList>
            <person name="Fogelqvist Johan"/>
        </authorList>
    </citation>
    <scope>NUCLEOTIDE SEQUENCE [LARGE SCALE GENOMIC DNA]</scope>
</reference>
<dbReference type="Proteomes" id="UP000045706">
    <property type="component" value="Unassembled WGS sequence"/>
</dbReference>
<organism evidence="2 3">
    <name type="scientific">Verticillium longisporum</name>
    <name type="common">Verticillium dahliae var. longisporum</name>
    <dbReference type="NCBI Taxonomy" id="100787"/>
    <lineage>
        <taxon>Eukaryota</taxon>
        <taxon>Fungi</taxon>
        <taxon>Dikarya</taxon>
        <taxon>Ascomycota</taxon>
        <taxon>Pezizomycotina</taxon>
        <taxon>Sordariomycetes</taxon>
        <taxon>Hypocreomycetidae</taxon>
        <taxon>Glomerellales</taxon>
        <taxon>Plectosphaerellaceae</taxon>
        <taxon>Verticillium</taxon>
    </lineage>
</organism>
<accession>A0A0G4MLK6</accession>
<sequence length="170" mass="19194">MRHLRLFAGNDRLRRFPFLRRARRSKSRRKVKPRRDPKSTSSATQSIPCRWSQSRTFQGGTSSRSSTTSASCRRSANARLTATCCSCSTSRLTYYANRSRFRSRSCACTRSSFSRTRCPTAAVSGARATCASSRLYICTSGRSCATSGSRVATSTPRWIRRCRWSRRYAA</sequence>